<protein>
    <submittedName>
        <fullName evidence="1">Uncharacterized protein</fullName>
    </submittedName>
</protein>
<dbReference type="RefSeq" id="WP_214432832.1">
    <property type="nucleotide sequence ID" value="NZ_CAWPUQ010000287.1"/>
</dbReference>
<reference evidence="1 2" key="1">
    <citation type="journal article" date="2021" name="Int. J. Syst. Evol. Microbiol.">
        <title>Amazonocrinis nigriterrae gen. nov., sp. nov., Atlanticothrix silvestris gen. nov., sp. nov. and Dendronalium phyllosphericum gen. nov., sp. nov., nostocacean cyanobacteria from Brazilian environments.</title>
        <authorList>
            <person name="Alvarenga D.O."/>
            <person name="Andreote A.P.D."/>
            <person name="Branco L.H.Z."/>
            <person name="Delbaje E."/>
            <person name="Cruz R.B."/>
            <person name="Varani A.M."/>
            <person name="Fiore M.F."/>
        </authorList>
    </citation>
    <scope>NUCLEOTIDE SEQUENCE [LARGE SCALE GENOMIC DNA]</scope>
    <source>
        <strain evidence="1 2">CENA369</strain>
    </source>
</reference>
<gene>
    <name evidence="1" type="ORF">I8752_13465</name>
</gene>
<dbReference type="AlphaFoldDB" id="A0A8J7I585"/>
<sequence>MARIIISNLNTNSDNLLNQLESWEIKAVSGSYGETGYYNTPETTDSTGSIRDSVFSTLNQVDDLLGNLRAQIGKEMYNMQNKANQQTTGYR</sequence>
<organism evidence="1 2">
    <name type="scientific">Dendronalium phyllosphericum CENA369</name>
    <dbReference type="NCBI Taxonomy" id="1725256"/>
    <lineage>
        <taxon>Bacteria</taxon>
        <taxon>Bacillati</taxon>
        <taxon>Cyanobacteriota</taxon>
        <taxon>Cyanophyceae</taxon>
        <taxon>Nostocales</taxon>
        <taxon>Nostocaceae</taxon>
        <taxon>Dendronalium</taxon>
        <taxon>Dendronalium phyllosphericum</taxon>
    </lineage>
</organism>
<name>A0A8J7I585_9NOST</name>
<accession>A0A8J7I585</accession>
<dbReference type="Proteomes" id="UP000662314">
    <property type="component" value="Unassembled WGS sequence"/>
</dbReference>
<evidence type="ECO:0000313" key="2">
    <source>
        <dbReference type="Proteomes" id="UP000662314"/>
    </source>
</evidence>
<keyword evidence="2" id="KW-1185">Reference proteome</keyword>
<dbReference type="EMBL" id="JAECZA010000052">
    <property type="protein sequence ID" value="MBH8574013.1"/>
    <property type="molecule type" value="Genomic_DNA"/>
</dbReference>
<comment type="caution">
    <text evidence="1">The sequence shown here is derived from an EMBL/GenBank/DDBJ whole genome shotgun (WGS) entry which is preliminary data.</text>
</comment>
<evidence type="ECO:0000313" key="1">
    <source>
        <dbReference type="EMBL" id="MBH8574013.1"/>
    </source>
</evidence>
<proteinExistence type="predicted"/>